<organism evidence="1 2">
    <name type="scientific">Mycena maculata</name>
    <dbReference type="NCBI Taxonomy" id="230809"/>
    <lineage>
        <taxon>Eukaryota</taxon>
        <taxon>Fungi</taxon>
        <taxon>Dikarya</taxon>
        <taxon>Basidiomycota</taxon>
        <taxon>Agaricomycotina</taxon>
        <taxon>Agaricomycetes</taxon>
        <taxon>Agaricomycetidae</taxon>
        <taxon>Agaricales</taxon>
        <taxon>Marasmiineae</taxon>
        <taxon>Mycenaceae</taxon>
        <taxon>Mycena</taxon>
    </lineage>
</organism>
<accession>A0AAD7N428</accession>
<reference evidence="1" key="1">
    <citation type="submission" date="2023-03" db="EMBL/GenBank/DDBJ databases">
        <title>Massive genome expansion in bonnet fungi (Mycena s.s.) driven by repeated elements and novel gene families across ecological guilds.</title>
        <authorList>
            <consortium name="Lawrence Berkeley National Laboratory"/>
            <person name="Harder C.B."/>
            <person name="Miyauchi S."/>
            <person name="Viragh M."/>
            <person name="Kuo A."/>
            <person name="Thoen E."/>
            <person name="Andreopoulos B."/>
            <person name="Lu D."/>
            <person name="Skrede I."/>
            <person name="Drula E."/>
            <person name="Henrissat B."/>
            <person name="Morin E."/>
            <person name="Kohler A."/>
            <person name="Barry K."/>
            <person name="LaButti K."/>
            <person name="Morin E."/>
            <person name="Salamov A."/>
            <person name="Lipzen A."/>
            <person name="Mereny Z."/>
            <person name="Hegedus B."/>
            <person name="Baldrian P."/>
            <person name="Stursova M."/>
            <person name="Weitz H."/>
            <person name="Taylor A."/>
            <person name="Grigoriev I.V."/>
            <person name="Nagy L.G."/>
            <person name="Martin F."/>
            <person name="Kauserud H."/>
        </authorList>
    </citation>
    <scope>NUCLEOTIDE SEQUENCE</scope>
    <source>
        <strain evidence="1">CBHHK188m</strain>
    </source>
</reference>
<gene>
    <name evidence="1" type="ORF">DFH07DRAFT_963586</name>
</gene>
<evidence type="ECO:0000313" key="2">
    <source>
        <dbReference type="Proteomes" id="UP001215280"/>
    </source>
</evidence>
<dbReference type="EMBL" id="JARJLG010000106">
    <property type="protein sequence ID" value="KAJ7744742.1"/>
    <property type="molecule type" value="Genomic_DNA"/>
</dbReference>
<proteinExistence type="predicted"/>
<name>A0AAD7N428_9AGAR</name>
<dbReference type="Proteomes" id="UP001215280">
    <property type="component" value="Unassembled WGS sequence"/>
</dbReference>
<protein>
    <submittedName>
        <fullName evidence="1">Uncharacterized protein</fullName>
    </submittedName>
</protein>
<keyword evidence="2" id="KW-1185">Reference proteome</keyword>
<evidence type="ECO:0000313" key="1">
    <source>
        <dbReference type="EMBL" id="KAJ7744742.1"/>
    </source>
</evidence>
<sequence length="145" mass="15302">MLPMWTAYPELLVIGGTLDGVNSFGSLNVNNMTGGVYSAASLLKGNNSACFVFQLTQILVPDAPSALADIVDAIVSQTVGAIAPILAGLTCPELTSLDRSMLEHYPGYTWGLTMLVLENSAKHVQVSRDSTSNLVILTGMLLKGM</sequence>
<dbReference type="AlphaFoldDB" id="A0AAD7N428"/>
<comment type="caution">
    <text evidence="1">The sequence shown here is derived from an EMBL/GenBank/DDBJ whole genome shotgun (WGS) entry which is preliminary data.</text>
</comment>